<dbReference type="Gene3D" id="1.10.287.130">
    <property type="match status" value="1"/>
</dbReference>
<dbReference type="EMBL" id="CP002500">
    <property type="protein sequence ID" value="AET39103.1"/>
    <property type="molecule type" value="Genomic_DNA"/>
</dbReference>
<keyword evidence="5" id="KW-0808">Transferase</keyword>
<evidence type="ECO:0000256" key="10">
    <source>
        <dbReference type="ARBA" id="ARBA00022989"/>
    </source>
</evidence>
<keyword evidence="11" id="KW-0902">Two-component regulatory system</keyword>
<dbReference type="PROSITE" id="PS50885">
    <property type="entry name" value="HAMP"/>
    <property type="match status" value="1"/>
</dbReference>
<evidence type="ECO:0000256" key="5">
    <source>
        <dbReference type="ARBA" id="ARBA00022679"/>
    </source>
</evidence>
<feature type="compositionally biased region" description="Low complexity" evidence="15">
    <location>
        <begin position="398"/>
        <end position="411"/>
    </location>
</feature>
<feature type="region of interest" description="Disordered" evidence="15">
    <location>
        <begin position="732"/>
        <end position="757"/>
    </location>
</feature>
<dbReference type="Pfam" id="PF00512">
    <property type="entry name" value="HisKA"/>
    <property type="match status" value="1"/>
</dbReference>
<protein>
    <recommendedName>
        <fullName evidence="3">histidine kinase</fullName>
        <ecNumber evidence="3">2.7.13.3</ecNumber>
    </recommendedName>
</protein>
<dbReference type="GeneID" id="11471173"/>
<dbReference type="HOGENOM" id="CLU_003731_0_0_1"/>
<dbReference type="InterPro" id="IPR003660">
    <property type="entry name" value="HAMP_dom"/>
</dbReference>
<proteinExistence type="predicted"/>
<dbReference type="InterPro" id="IPR036097">
    <property type="entry name" value="HisK_dim/P_sf"/>
</dbReference>
<dbReference type="GO" id="GO:0005034">
    <property type="term" value="F:osmosensor activity"/>
    <property type="evidence" value="ECO:0007669"/>
    <property type="project" value="EnsemblFungi"/>
</dbReference>
<evidence type="ECO:0000313" key="21">
    <source>
        <dbReference type="Proteomes" id="UP000006790"/>
    </source>
</evidence>
<dbReference type="GO" id="GO:0005886">
    <property type="term" value="C:plasma membrane"/>
    <property type="evidence" value="ECO:0007669"/>
    <property type="project" value="EnsemblFungi"/>
</dbReference>
<dbReference type="OrthoDB" id="60033at2759"/>
<dbReference type="SUPFAM" id="SSF52172">
    <property type="entry name" value="CheY-like"/>
    <property type="match status" value="1"/>
</dbReference>
<dbReference type="PROSITE" id="PS50110">
    <property type="entry name" value="RESPONSE_REGULATORY"/>
    <property type="match status" value="1"/>
</dbReference>
<dbReference type="CDD" id="cd06225">
    <property type="entry name" value="HAMP"/>
    <property type="match status" value="1"/>
</dbReference>
<keyword evidence="21" id="KW-1185">Reference proteome</keyword>
<dbReference type="SUPFAM" id="SSF47384">
    <property type="entry name" value="Homodimeric domain of signal transducing histidine kinase"/>
    <property type="match status" value="1"/>
</dbReference>
<organism evidence="20 21">
    <name type="scientific">Eremothecium cymbalariae (strain CBS 270.75 / DBVPG 7215 / KCTC 17166 / NRRL Y-17582)</name>
    <name type="common">Yeast</name>
    <dbReference type="NCBI Taxonomy" id="931890"/>
    <lineage>
        <taxon>Eukaryota</taxon>
        <taxon>Fungi</taxon>
        <taxon>Dikarya</taxon>
        <taxon>Ascomycota</taxon>
        <taxon>Saccharomycotina</taxon>
        <taxon>Saccharomycetes</taxon>
        <taxon>Saccharomycetales</taxon>
        <taxon>Saccharomycetaceae</taxon>
        <taxon>Eremothecium</taxon>
    </lineage>
</organism>
<dbReference type="OMA" id="WGDSNRI"/>
<dbReference type="PRINTS" id="PR00344">
    <property type="entry name" value="BCTRLSENSOR"/>
</dbReference>
<reference evidence="21" key="1">
    <citation type="journal article" date="2012" name="G3 (Bethesda)">
        <title>Pichia sorbitophila, an interspecies yeast hybrid reveals early steps of genome resolution following polyploidization.</title>
        <authorList>
            <person name="Leh Louis V."/>
            <person name="Despons L."/>
            <person name="Friedrich A."/>
            <person name="Martin T."/>
            <person name="Durrens P."/>
            <person name="Casaregola S."/>
            <person name="Neuveglise C."/>
            <person name="Fairhead C."/>
            <person name="Marck C."/>
            <person name="Cruz J.A."/>
            <person name="Straub M.L."/>
            <person name="Kugler V."/>
            <person name="Sacerdot C."/>
            <person name="Uzunov Z."/>
            <person name="Thierry A."/>
            <person name="Weiss S."/>
            <person name="Bleykasten C."/>
            <person name="De Montigny J."/>
            <person name="Jacques N."/>
            <person name="Jung P."/>
            <person name="Lemaire M."/>
            <person name="Mallet S."/>
            <person name="Morel G."/>
            <person name="Richard G.F."/>
            <person name="Sarkar A."/>
            <person name="Savel G."/>
            <person name="Schacherer J."/>
            <person name="Seret M.L."/>
            <person name="Talla E."/>
            <person name="Samson G."/>
            <person name="Jubin C."/>
            <person name="Poulain J."/>
            <person name="Vacherie B."/>
            <person name="Barbe V."/>
            <person name="Pelletier E."/>
            <person name="Sherman D.J."/>
            <person name="Westhof E."/>
            <person name="Weissenbach J."/>
            <person name="Baret P.V."/>
            <person name="Wincker P."/>
            <person name="Gaillardin C."/>
            <person name="Dujon B."/>
            <person name="Souciet J.L."/>
        </authorList>
    </citation>
    <scope>NUCLEOTIDE SEQUENCE [LARGE SCALE GENOMIC DNA]</scope>
    <source>
        <strain evidence="21">CBS 270.75 / DBVPG 7215 / KCTC 17166 / NRRL Y-17582</strain>
    </source>
</reference>
<feature type="domain" description="Response regulatory" evidence="18">
    <location>
        <begin position="979"/>
        <end position="1100"/>
    </location>
</feature>
<keyword evidence="7" id="KW-0547">Nucleotide-binding</keyword>
<dbReference type="Gene3D" id="3.30.565.10">
    <property type="entry name" value="Histidine kinase-like ATPase, C-terminal domain"/>
    <property type="match status" value="1"/>
</dbReference>
<dbReference type="FunFam" id="3.40.50.2300:FF:000289">
    <property type="entry name" value="Osmosensing histidine protein kinase SLN1"/>
    <property type="match status" value="1"/>
</dbReference>
<dbReference type="InterPro" id="IPR003661">
    <property type="entry name" value="HisK_dim/P_dom"/>
</dbReference>
<dbReference type="InterPro" id="IPR011006">
    <property type="entry name" value="CheY-like_superfamily"/>
</dbReference>
<evidence type="ECO:0000256" key="14">
    <source>
        <dbReference type="PROSITE-ProRule" id="PRU00169"/>
    </source>
</evidence>
<dbReference type="AlphaFoldDB" id="G8JSV0"/>
<feature type="transmembrane region" description="Helical" evidence="16">
    <location>
        <begin position="35"/>
        <end position="59"/>
    </location>
</feature>
<evidence type="ECO:0000256" key="4">
    <source>
        <dbReference type="ARBA" id="ARBA00022553"/>
    </source>
</evidence>
<accession>G8JSV0</accession>
<dbReference type="PANTHER" id="PTHR43047:SF72">
    <property type="entry name" value="OSMOSENSING HISTIDINE PROTEIN KINASE SLN1"/>
    <property type="match status" value="1"/>
</dbReference>
<comment type="catalytic activity">
    <reaction evidence="1">
        <text>ATP + protein L-histidine = ADP + protein N-phospho-L-histidine.</text>
        <dbReference type="EC" id="2.7.13.3"/>
    </reaction>
</comment>
<dbReference type="PROSITE" id="PS50109">
    <property type="entry name" value="HIS_KIN"/>
    <property type="match status" value="1"/>
</dbReference>
<gene>
    <name evidence="20" type="ordered locus">Ecym_4020</name>
</gene>
<dbReference type="eggNOG" id="KOG0519">
    <property type="taxonomic scope" value="Eukaryota"/>
</dbReference>
<dbReference type="SUPFAM" id="SSF55874">
    <property type="entry name" value="ATPase domain of HSP90 chaperone/DNA topoisomerase II/histidine kinase"/>
    <property type="match status" value="2"/>
</dbReference>
<feature type="domain" description="HAMP" evidence="19">
    <location>
        <begin position="484"/>
        <end position="516"/>
    </location>
</feature>
<evidence type="ECO:0000313" key="20">
    <source>
        <dbReference type="EMBL" id="AET39103.1"/>
    </source>
</evidence>
<evidence type="ECO:0000259" key="18">
    <source>
        <dbReference type="PROSITE" id="PS50110"/>
    </source>
</evidence>
<keyword evidence="6 16" id="KW-0812">Transmembrane</keyword>
<feature type="region of interest" description="Disordered" evidence="15">
    <location>
        <begin position="914"/>
        <end position="945"/>
    </location>
</feature>
<keyword evidence="8" id="KW-0418">Kinase</keyword>
<dbReference type="InterPro" id="IPR003594">
    <property type="entry name" value="HATPase_dom"/>
</dbReference>
<dbReference type="InterPro" id="IPR004358">
    <property type="entry name" value="Sig_transdc_His_kin-like_C"/>
</dbReference>
<dbReference type="GO" id="GO:0005524">
    <property type="term" value="F:ATP binding"/>
    <property type="evidence" value="ECO:0007669"/>
    <property type="project" value="UniProtKB-KW"/>
</dbReference>
<feature type="domain" description="Histidine kinase" evidence="17">
    <location>
        <begin position="549"/>
        <end position="879"/>
    </location>
</feature>
<dbReference type="KEGG" id="erc:Ecym_4020"/>
<dbReference type="FunFam" id="1.10.287.130:FF:000004">
    <property type="entry name" value="Ethylene receptor 1"/>
    <property type="match status" value="1"/>
</dbReference>
<dbReference type="InParanoid" id="G8JSV0"/>
<sequence length="1125" mass="124320">MALLFIKKHLSIPTTRRIRKHMFRPPYKAGLSTQLTILVCIIALCSLIILAVTTGVYFTTNYKSLRADRLTVAAQLTSAQINQTLNIIYYQCYWLSSRDSIQNALVSYKVGNTSSLNLDNAKEVLVKFLDSSNSIFRTHLYDSAFNEVLSVSTNSTGNIIGDDLLRDLLPLSSNSPLPSSIIDDGMLSNPVFNGSSFFMSMSLPVSAKASILYPKSDTVGYITMVMSADQVSSVCAGKPALNGSTVSVLAGVYDENNILNSYQVLFPPSIVQVPRLLEIVFPIANNSFLYNAFVNRSSGSVSKTNAFYEPNVAVGYAACSFKLVNWVAVVAQQEAVFLSPSTKLTKIIIGTVIGIAFFICIVTFIVANWAVKPIVRLQKATELIAAGRGLRSYRHSSRSSSRTTSINRSNSKGSPSPTLREGDGLRKTPPSPYTPMHSHVEPNPSGIGREYSVDIARAIGIEVPSSHPSERVDAFTTSANWIETRVPVYRRLFSDELSELTDTFNSMTDELDRHYALLEDRVRARTKQLEAAKIQAESANEAKTMFIANISHELRTPLNGILGMTAIAMAENDMEKVQNSLKLIFRSGELLLHILTELLTFSKNILKRNKLEQRNFSMVDVALQVKSIFGKLAKDQNVKFSIFLMPNLIRKMVLWGDSNRIIQIVMNLVSNALKFTPVDGKVSLRIKLLGEYDEEESEKCNNAEVFIKQGTEISDETKNVFDTITEEKYVSCSGESTDDTIETGQEGAQKPDKADNISVVSSGTSSYDDAIFHSRFKKIPAVLDVDEGDLSSIGKSEKKKVWVISIEVEDTGPGIDPSLQESVFKPFVQGDQTLSRQYGGTGLGLSICRQLSTMMKGTMKLHSEVGVGSKFIFTVPLRQTGTVEDLDDEDLFEDEFNAQSKINRRVKFKLNKGGKSRQSSLSVPEISGVPDSPLNSMGRSESELSVSSVRVDRPFLQSTGTATSTRSIPTVGSLESNFKVLVAEDNNVNQEVIKRMLQLEGIYDIELACDGEEALEKVANLTNQYDHYNIVFMDVQMPKMDGLIATRNIRKELNYTYPIVALTAFADDSNIKVCLESGMDGFLSKPIKREKLRKILLEYCPVLNKSVSTTTNRGLEDPLFVNSGL</sequence>
<keyword evidence="10 16" id="KW-1133">Transmembrane helix</keyword>
<dbReference type="CDD" id="cd00082">
    <property type="entry name" value="HisKA"/>
    <property type="match status" value="1"/>
</dbReference>
<name>G8JSV0_ERECY</name>
<feature type="modified residue" description="4-aspartylphosphate" evidence="14">
    <location>
        <position position="1034"/>
    </location>
</feature>
<evidence type="ECO:0000259" key="19">
    <source>
        <dbReference type="PROSITE" id="PS50885"/>
    </source>
</evidence>
<keyword evidence="4 14" id="KW-0597">Phosphoprotein</keyword>
<dbReference type="EC" id="2.7.13.3" evidence="3"/>
<evidence type="ECO:0000256" key="9">
    <source>
        <dbReference type="ARBA" id="ARBA00022840"/>
    </source>
</evidence>
<evidence type="ECO:0000256" key="12">
    <source>
        <dbReference type="ARBA" id="ARBA00023136"/>
    </source>
</evidence>
<dbReference type="InterPro" id="IPR036890">
    <property type="entry name" value="HATPase_C_sf"/>
</dbReference>
<dbReference type="InterPro" id="IPR005467">
    <property type="entry name" value="His_kinase_dom"/>
</dbReference>
<dbReference type="SMART" id="SM00388">
    <property type="entry name" value="HisKA"/>
    <property type="match status" value="1"/>
</dbReference>
<evidence type="ECO:0000256" key="15">
    <source>
        <dbReference type="SAM" id="MobiDB-lite"/>
    </source>
</evidence>
<dbReference type="Pfam" id="PF00072">
    <property type="entry name" value="Response_reg"/>
    <property type="match status" value="1"/>
</dbReference>
<feature type="transmembrane region" description="Helical" evidence="16">
    <location>
        <begin position="347"/>
        <end position="371"/>
    </location>
</feature>
<evidence type="ECO:0000256" key="2">
    <source>
        <dbReference type="ARBA" id="ARBA00004370"/>
    </source>
</evidence>
<evidence type="ECO:0000256" key="6">
    <source>
        <dbReference type="ARBA" id="ARBA00022692"/>
    </source>
</evidence>
<dbReference type="Proteomes" id="UP000006790">
    <property type="component" value="Chromosome 4"/>
</dbReference>
<evidence type="ECO:0000256" key="3">
    <source>
        <dbReference type="ARBA" id="ARBA00012438"/>
    </source>
</evidence>
<dbReference type="FunCoup" id="G8JSV0">
    <property type="interactions" value="199"/>
</dbReference>
<dbReference type="GO" id="GO:0007234">
    <property type="term" value="P:osmosensory signaling via phosphorelay pathway"/>
    <property type="evidence" value="ECO:0007669"/>
    <property type="project" value="EnsemblFungi"/>
</dbReference>
<evidence type="ECO:0000256" key="11">
    <source>
        <dbReference type="ARBA" id="ARBA00023012"/>
    </source>
</evidence>
<dbReference type="Pfam" id="PF02518">
    <property type="entry name" value="HATPase_c"/>
    <property type="match status" value="1"/>
</dbReference>
<dbReference type="STRING" id="931890.G8JSV0"/>
<keyword evidence="9" id="KW-0067">ATP-binding</keyword>
<evidence type="ECO:0000256" key="1">
    <source>
        <dbReference type="ARBA" id="ARBA00000085"/>
    </source>
</evidence>
<evidence type="ECO:0000256" key="16">
    <source>
        <dbReference type="SAM" id="Phobius"/>
    </source>
</evidence>
<dbReference type="Gene3D" id="3.40.50.2300">
    <property type="match status" value="1"/>
</dbReference>
<evidence type="ECO:0000256" key="13">
    <source>
        <dbReference type="ARBA" id="ARBA00023180"/>
    </source>
</evidence>
<keyword evidence="12 16" id="KW-0472">Membrane</keyword>
<dbReference type="GO" id="GO:0009927">
    <property type="term" value="F:histidine phosphotransfer kinase activity"/>
    <property type="evidence" value="ECO:0007669"/>
    <property type="project" value="EnsemblFungi"/>
</dbReference>
<dbReference type="GO" id="GO:0000155">
    <property type="term" value="F:phosphorelay sensor kinase activity"/>
    <property type="evidence" value="ECO:0007669"/>
    <property type="project" value="InterPro"/>
</dbReference>
<dbReference type="PANTHER" id="PTHR43047">
    <property type="entry name" value="TWO-COMPONENT HISTIDINE PROTEIN KINASE"/>
    <property type="match status" value="1"/>
</dbReference>
<feature type="region of interest" description="Disordered" evidence="15">
    <location>
        <begin position="394"/>
        <end position="447"/>
    </location>
</feature>
<keyword evidence="13" id="KW-0325">Glycoprotein</keyword>
<dbReference type="SMART" id="SM00387">
    <property type="entry name" value="HATPase_c"/>
    <property type="match status" value="1"/>
</dbReference>
<comment type="subcellular location">
    <subcellularLocation>
        <location evidence="2">Membrane</location>
    </subcellularLocation>
</comment>
<evidence type="ECO:0000259" key="17">
    <source>
        <dbReference type="PROSITE" id="PS50109"/>
    </source>
</evidence>
<dbReference type="SMART" id="SM00448">
    <property type="entry name" value="REC"/>
    <property type="match status" value="1"/>
</dbReference>
<dbReference type="InterPro" id="IPR001789">
    <property type="entry name" value="Sig_transdc_resp-reg_receiver"/>
</dbReference>
<evidence type="ECO:0000256" key="8">
    <source>
        <dbReference type="ARBA" id="ARBA00022777"/>
    </source>
</evidence>
<dbReference type="CDD" id="cd17546">
    <property type="entry name" value="REC_hyHK_CKI1_RcsC-like"/>
    <property type="match status" value="1"/>
</dbReference>
<evidence type="ECO:0000256" key="7">
    <source>
        <dbReference type="ARBA" id="ARBA00022741"/>
    </source>
</evidence>
<dbReference type="RefSeq" id="XP_003645920.1">
    <property type="nucleotide sequence ID" value="XM_003645872.1"/>
</dbReference>